<dbReference type="PANTHER" id="PTHR30502">
    <property type="entry name" value="2-KETO-3-DEOXY-L-RHAMNONATE ALDOLASE"/>
    <property type="match status" value="1"/>
</dbReference>
<dbReference type="InterPro" id="IPR005000">
    <property type="entry name" value="Aldolase/citrate-lyase_domain"/>
</dbReference>
<dbReference type="OrthoDB" id="86160at2"/>
<comment type="similarity">
    <text evidence="1">Belongs to the HpcH/HpaI aldolase family.</text>
</comment>
<feature type="domain" description="HpcH/HpaI aldolase/citrate lyase" evidence="4">
    <location>
        <begin position="22"/>
        <end position="237"/>
    </location>
</feature>
<dbReference type="InterPro" id="IPR040442">
    <property type="entry name" value="Pyrv_kinase-like_dom_sf"/>
</dbReference>
<keyword evidence="3" id="KW-0456">Lyase</keyword>
<dbReference type="Pfam" id="PF03328">
    <property type="entry name" value="HpcH_HpaI"/>
    <property type="match status" value="1"/>
</dbReference>
<accession>A0A1I1IHX3</accession>
<dbReference type="PANTHER" id="PTHR30502:SF0">
    <property type="entry name" value="PHOSPHOENOLPYRUVATE CARBOXYLASE FAMILY PROTEIN"/>
    <property type="match status" value="1"/>
</dbReference>
<dbReference type="Proteomes" id="UP000198598">
    <property type="component" value="Unassembled WGS sequence"/>
</dbReference>
<evidence type="ECO:0000313" key="6">
    <source>
        <dbReference type="Proteomes" id="UP000198598"/>
    </source>
</evidence>
<dbReference type="AlphaFoldDB" id="A0A1I1IHX3"/>
<evidence type="ECO:0000256" key="2">
    <source>
        <dbReference type="ARBA" id="ARBA00022723"/>
    </source>
</evidence>
<dbReference type="GO" id="GO:0005737">
    <property type="term" value="C:cytoplasm"/>
    <property type="evidence" value="ECO:0007669"/>
    <property type="project" value="TreeGrafter"/>
</dbReference>
<sequence length="250" mass="26728">MNLRQKLHSGEIAYGLTLTIGTPQIAELVANLGFDWIWIETEHTTMSLDTILAQLQAISGTGTKAVVRVDCNDQTTIKRVLDTGPDGILIPSVNSLEDAEKAIKFTKYPPLGERGIGLARAQGYGLKLASYIKSANDEVATIFMIEHILAVQNIHEILQVEGLDGVIIGALDLAGSMNLQNDLSNPLIEIEVQKVLAACKKAGIACGAFVGDPNQAKARIQEGFRLLTLGADVLLLASSAKNVLDSVKKA</sequence>
<keyword evidence="2" id="KW-0479">Metal-binding</keyword>
<evidence type="ECO:0000256" key="1">
    <source>
        <dbReference type="ARBA" id="ARBA00005568"/>
    </source>
</evidence>
<keyword evidence="6" id="KW-1185">Reference proteome</keyword>
<name>A0A1I1IHX3_9BACT</name>
<proteinExistence type="inferred from homology"/>
<dbReference type="GO" id="GO:0046872">
    <property type="term" value="F:metal ion binding"/>
    <property type="evidence" value="ECO:0007669"/>
    <property type="project" value="UniProtKB-KW"/>
</dbReference>
<dbReference type="InterPro" id="IPR050251">
    <property type="entry name" value="HpcH-HpaI_aldolase"/>
</dbReference>
<reference evidence="5 6" key="1">
    <citation type="submission" date="2016-10" db="EMBL/GenBank/DDBJ databases">
        <authorList>
            <person name="de Groot N.N."/>
        </authorList>
    </citation>
    <scope>NUCLEOTIDE SEQUENCE [LARGE SCALE GENOMIC DNA]</scope>
    <source>
        <strain evidence="5 6">DSM 26130</strain>
    </source>
</reference>
<dbReference type="InterPro" id="IPR015813">
    <property type="entry name" value="Pyrv/PenolPyrv_kinase-like_dom"/>
</dbReference>
<dbReference type="Gene3D" id="3.20.20.60">
    <property type="entry name" value="Phosphoenolpyruvate-binding domains"/>
    <property type="match status" value="1"/>
</dbReference>
<organism evidence="5 6">
    <name type="scientific">Spirosoma endophyticum</name>
    <dbReference type="NCBI Taxonomy" id="662367"/>
    <lineage>
        <taxon>Bacteria</taxon>
        <taxon>Pseudomonadati</taxon>
        <taxon>Bacteroidota</taxon>
        <taxon>Cytophagia</taxon>
        <taxon>Cytophagales</taxon>
        <taxon>Cytophagaceae</taxon>
        <taxon>Spirosoma</taxon>
    </lineage>
</organism>
<dbReference type="RefSeq" id="WP_093823352.1">
    <property type="nucleotide sequence ID" value="NZ_FOLQ01000001.1"/>
</dbReference>
<dbReference type="SUPFAM" id="SSF51621">
    <property type="entry name" value="Phosphoenolpyruvate/pyruvate domain"/>
    <property type="match status" value="1"/>
</dbReference>
<evidence type="ECO:0000259" key="4">
    <source>
        <dbReference type="Pfam" id="PF03328"/>
    </source>
</evidence>
<dbReference type="GO" id="GO:0016832">
    <property type="term" value="F:aldehyde-lyase activity"/>
    <property type="evidence" value="ECO:0007669"/>
    <property type="project" value="TreeGrafter"/>
</dbReference>
<dbReference type="EMBL" id="FOLQ01000001">
    <property type="protein sequence ID" value="SFC35939.1"/>
    <property type="molecule type" value="Genomic_DNA"/>
</dbReference>
<gene>
    <name evidence="5" type="ORF">SAMN05216167_101950</name>
</gene>
<evidence type="ECO:0000256" key="3">
    <source>
        <dbReference type="ARBA" id="ARBA00023239"/>
    </source>
</evidence>
<evidence type="ECO:0000313" key="5">
    <source>
        <dbReference type="EMBL" id="SFC35939.1"/>
    </source>
</evidence>
<dbReference type="STRING" id="662367.SAMN05216167_101950"/>
<protein>
    <submittedName>
        <fullName evidence="5">4-hydroxy-2-oxoheptanedioate aldolase</fullName>
    </submittedName>
</protein>